<protein>
    <recommendedName>
        <fullName evidence="2">Solute-binding protein family 3/N-terminal domain-containing protein</fullName>
    </recommendedName>
</protein>
<dbReference type="PANTHER" id="PTHR35936">
    <property type="entry name" value="MEMBRANE-BOUND LYTIC MUREIN TRANSGLYCOSYLASE F"/>
    <property type="match status" value="1"/>
</dbReference>
<organism evidence="3 4">
    <name type="scientific">Leucobacter chromiireducens subsp. solipictus</name>
    <dbReference type="NCBI Taxonomy" id="398235"/>
    <lineage>
        <taxon>Bacteria</taxon>
        <taxon>Bacillati</taxon>
        <taxon>Actinomycetota</taxon>
        <taxon>Actinomycetes</taxon>
        <taxon>Micrococcales</taxon>
        <taxon>Microbacteriaceae</taxon>
        <taxon>Leucobacter</taxon>
    </lineage>
</organism>
<sequence>MCSVSYAGTTARGSPGTNAKDTLMARIARTTLLVGALAALAMGASGCAASTPAAEASGTGADAAQTLVVATGASPRPFTFLDDNDELTGYDIEILKLVDEALPDLEFEFQVAEFPALFAGLDSGRFNIVANNLSATEERREKYAFSDPYIEAQFGLALPADSELATATSISDLAGKRTYGEPGLNFTKILEAYNDANPDAPIQIEYTELDLQSQYTQLATGGVDFIFNDKVVYTGYSEGLPLDFVQLDGAQLVADFGTNLFSAYAISKQTPEVDRVVEQINGALADLAADGTLTALSEEFFDGLDVSPKTAPADAK</sequence>
<evidence type="ECO:0000313" key="3">
    <source>
        <dbReference type="EMBL" id="MBL3680353.1"/>
    </source>
</evidence>
<feature type="domain" description="Solute-binding protein family 3/N-terminal" evidence="2">
    <location>
        <begin position="66"/>
        <end position="304"/>
    </location>
</feature>
<dbReference type="SUPFAM" id="SSF53850">
    <property type="entry name" value="Periplasmic binding protein-like II"/>
    <property type="match status" value="1"/>
</dbReference>
<accession>A0ABS1SIH3</accession>
<dbReference type="Pfam" id="PF00497">
    <property type="entry name" value="SBP_bac_3"/>
    <property type="match status" value="1"/>
</dbReference>
<dbReference type="Gene3D" id="3.40.190.10">
    <property type="entry name" value="Periplasmic binding protein-like II"/>
    <property type="match status" value="2"/>
</dbReference>
<comment type="caution">
    <text evidence="3">The sequence shown here is derived from an EMBL/GenBank/DDBJ whole genome shotgun (WGS) entry which is preliminary data.</text>
</comment>
<evidence type="ECO:0000313" key="4">
    <source>
        <dbReference type="Proteomes" id="UP001645859"/>
    </source>
</evidence>
<name>A0ABS1SIH3_9MICO</name>
<dbReference type="EMBL" id="QYAC01000007">
    <property type="protein sequence ID" value="MBL3680353.1"/>
    <property type="molecule type" value="Genomic_DNA"/>
</dbReference>
<gene>
    <name evidence="3" type="ORF">D3230_13800</name>
</gene>
<proteinExistence type="predicted"/>
<keyword evidence="4" id="KW-1185">Reference proteome</keyword>
<dbReference type="PANTHER" id="PTHR35936:SF19">
    <property type="entry name" value="AMINO-ACID-BINDING PROTEIN YXEM-RELATED"/>
    <property type="match status" value="1"/>
</dbReference>
<evidence type="ECO:0000256" key="1">
    <source>
        <dbReference type="ARBA" id="ARBA00022729"/>
    </source>
</evidence>
<reference evidence="3 4" key="1">
    <citation type="submission" date="2018-09" db="EMBL/GenBank/DDBJ databases">
        <title>Comparative genomics of Leucobacter spp.</title>
        <authorList>
            <person name="Reis A.C."/>
            <person name="Kolvenbach B.A."/>
            <person name="Corvini P.F.X."/>
            <person name="Nunes O.C."/>
        </authorList>
    </citation>
    <scope>NUCLEOTIDE SEQUENCE [LARGE SCALE GENOMIC DNA]</scope>
    <source>
        <strain evidence="3 4">TAN 31504</strain>
    </source>
</reference>
<dbReference type="SMART" id="SM00062">
    <property type="entry name" value="PBPb"/>
    <property type="match status" value="1"/>
</dbReference>
<dbReference type="Proteomes" id="UP001645859">
    <property type="component" value="Unassembled WGS sequence"/>
</dbReference>
<evidence type="ECO:0000259" key="2">
    <source>
        <dbReference type="SMART" id="SM00062"/>
    </source>
</evidence>
<dbReference type="InterPro" id="IPR001638">
    <property type="entry name" value="Solute-binding_3/MltF_N"/>
</dbReference>
<keyword evidence="1" id="KW-0732">Signal</keyword>